<dbReference type="GO" id="GO:0005739">
    <property type="term" value="C:mitochondrion"/>
    <property type="evidence" value="ECO:0007669"/>
    <property type="project" value="TreeGrafter"/>
</dbReference>
<evidence type="ECO:0000256" key="1">
    <source>
        <dbReference type="ARBA" id="ARBA00004496"/>
    </source>
</evidence>
<proteinExistence type="predicted"/>
<dbReference type="Gene3D" id="3.40.50.880">
    <property type="match status" value="1"/>
</dbReference>
<dbReference type="InterPro" id="IPR002818">
    <property type="entry name" value="DJ-1/PfpI"/>
</dbReference>
<dbReference type="Pfam" id="PF01965">
    <property type="entry name" value="DJ-1_PfpI"/>
    <property type="match status" value="1"/>
</dbReference>
<dbReference type="NCBIfam" id="TIGR01383">
    <property type="entry name" value="not_thiJ"/>
    <property type="match status" value="1"/>
</dbReference>
<dbReference type="OrthoDB" id="543156at2759"/>
<dbReference type="PANTHER" id="PTHR48094:SF12">
    <property type="entry name" value="PARKINSON DISEASE PROTEIN 7 HOMOLOG"/>
    <property type="match status" value="1"/>
</dbReference>
<dbReference type="PANTHER" id="PTHR48094">
    <property type="entry name" value="PROTEIN/NUCLEIC ACID DEGLYCASE DJ-1-RELATED"/>
    <property type="match status" value="1"/>
</dbReference>
<name>A0A9D4P352_DERFA</name>
<dbReference type="SUPFAM" id="SSF52317">
    <property type="entry name" value="Class I glutamine amidotransferase-like"/>
    <property type="match status" value="1"/>
</dbReference>
<reference evidence="4" key="2">
    <citation type="journal article" date="2021" name="World Allergy Organ. J.">
        <title>Chromosome-level assembly of Dermatophagoides farinae genome and transcriptome reveals two novel allergens Der f 37 and Der f 39.</title>
        <authorList>
            <person name="Chen J."/>
            <person name="Cai Z."/>
            <person name="Fan D."/>
            <person name="Hu J."/>
            <person name="Hou Y."/>
            <person name="He Y."/>
            <person name="Zhang Z."/>
            <person name="Zhao Z."/>
            <person name="Gao P."/>
            <person name="Hu W."/>
            <person name="Sun J."/>
            <person name="Li J."/>
            <person name="Ji K."/>
        </authorList>
    </citation>
    <scope>NUCLEOTIDE SEQUENCE</scope>
    <source>
        <strain evidence="4">JKM2019</strain>
    </source>
</reference>
<comment type="subcellular location">
    <subcellularLocation>
        <location evidence="1">Cytoplasm</location>
    </subcellularLocation>
</comment>
<dbReference type="InterPro" id="IPR006287">
    <property type="entry name" value="DJ-1"/>
</dbReference>
<evidence type="ECO:0000256" key="2">
    <source>
        <dbReference type="ARBA" id="ARBA00022490"/>
    </source>
</evidence>
<keyword evidence="2" id="KW-0963">Cytoplasm</keyword>
<evidence type="ECO:0000313" key="4">
    <source>
        <dbReference type="EMBL" id="KAH7643063.1"/>
    </source>
</evidence>
<dbReference type="GO" id="GO:1903189">
    <property type="term" value="P:glyoxal metabolic process"/>
    <property type="evidence" value="ECO:0007669"/>
    <property type="project" value="TreeGrafter"/>
</dbReference>
<gene>
    <name evidence="4" type="ORF">HUG17_9754</name>
</gene>
<feature type="domain" description="DJ-1/PfpI" evidence="3">
    <location>
        <begin position="42"/>
        <end position="206"/>
    </location>
</feature>
<dbReference type="CDD" id="cd03135">
    <property type="entry name" value="GATase1_DJ-1"/>
    <property type="match status" value="1"/>
</dbReference>
<reference evidence="4" key="1">
    <citation type="submission" date="2020-06" db="EMBL/GenBank/DDBJ databases">
        <authorList>
            <person name="Ji K."/>
            <person name="Li J."/>
        </authorList>
    </citation>
    <scope>NUCLEOTIDE SEQUENCE</scope>
    <source>
        <strain evidence="4">JKM2019</strain>
        <tissue evidence="4">Whole body</tissue>
    </source>
</reference>
<dbReference type="AlphaFoldDB" id="A0A9D4P352"/>
<accession>A0A9D4P352</accession>
<dbReference type="Proteomes" id="UP000828236">
    <property type="component" value="Unassembled WGS sequence"/>
</dbReference>
<dbReference type="GO" id="GO:0006979">
    <property type="term" value="P:response to oxidative stress"/>
    <property type="evidence" value="ECO:0007669"/>
    <property type="project" value="TreeGrafter"/>
</dbReference>
<dbReference type="InterPro" id="IPR029062">
    <property type="entry name" value="Class_I_gatase-like"/>
</dbReference>
<comment type="caution">
    <text evidence="4">The sequence shown here is derived from an EMBL/GenBank/DDBJ whole genome shotgun (WGS) entry which is preliminary data.</text>
</comment>
<evidence type="ECO:0000259" key="3">
    <source>
        <dbReference type="Pfam" id="PF01965"/>
    </source>
</evidence>
<dbReference type="EMBL" id="SDOV01000003">
    <property type="protein sequence ID" value="KAH7643063.1"/>
    <property type="molecule type" value="Genomic_DNA"/>
</dbReference>
<dbReference type="InterPro" id="IPR050325">
    <property type="entry name" value="Prot/Nucl_acid_deglycase"/>
</dbReference>
<organism evidence="4">
    <name type="scientific">Dermatophagoides farinae</name>
    <name type="common">American house dust mite</name>
    <dbReference type="NCBI Taxonomy" id="6954"/>
    <lineage>
        <taxon>Eukaryota</taxon>
        <taxon>Metazoa</taxon>
        <taxon>Ecdysozoa</taxon>
        <taxon>Arthropoda</taxon>
        <taxon>Chelicerata</taxon>
        <taxon>Arachnida</taxon>
        <taxon>Acari</taxon>
        <taxon>Acariformes</taxon>
        <taxon>Sarcoptiformes</taxon>
        <taxon>Astigmata</taxon>
        <taxon>Psoroptidia</taxon>
        <taxon>Analgoidea</taxon>
        <taxon>Pyroglyphidae</taxon>
        <taxon>Dermatophagoidinae</taxon>
        <taxon>Dermatophagoides</taxon>
    </lineage>
</organism>
<dbReference type="FunFam" id="3.40.50.880:FF:000022">
    <property type="entry name" value="protein deglycase DJ-1"/>
    <property type="match status" value="1"/>
</dbReference>
<dbReference type="GO" id="GO:0005634">
    <property type="term" value="C:nucleus"/>
    <property type="evidence" value="ECO:0007669"/>
    <property type="project" value="TreeGrafter"/>
</dbReference>
<protein>
    <submittedName>
        <fullName evidence="4">Dj-1-like transcriptional regulator</fullName>
    </submittedName>
</protein>
<dbReference type="GO" id="GO:0051896">
    <property type="term" value="P:regulation of phosphatidylinositol 3-kinase/protein kinase B signal transduction"/>
    <property type="evidence" value="ECO:0007669"/>
    <property type="project" value="UniProtKB-ARBA"/>
</dbReference>
<sequence>MFLYNRTLQLLKNINPNKLLHCIHYFDCPIRQKSHASIMSMKKALIILTEGAEEMELVITADVLRRAQIDTTIAGLNTTNPVKCSRNVMIVPDKNLSTINVDEFDAFILPGGMQAANTFANDETIGTILKQFEQAKKVIAIICASPIALKHHGVGLNRHITSHPSVAEQLNDKFKYSDDRVVNDDGLITSRGPGSAFEFALEIVKQLAGETKAQEIQPPMMLKK</sequence>